<feature type="domain" description="ABC transporter" evidence="5">
    <location>
        <begin position="5"/>
        <end position="238"/>
    </location>
</feature>
<dbReference type="PANTHER" id="PTHR42734:SF17">
    <property type="entry name" value="METAL TRANSPORT SYSTEM ATP-BINDING PROTEIN TM_0124-RELATED"/>
    <property type="match status" value="1"/>
</dbReference>
<evidence type="ECO:0000256" key="4">
    <source>
        <dbReference type="ARBA" id="ARBA00022840"/>
    </source>
</evidence>
<evidence type="ECO:0000256" key="1">
    <source>
        <dbReference type="ARBA" id="ARBA00005417"/>
    </source>
</evidence>
<evidence type="ECO:0000313" key="7">
    <source>
        <dbReference type="Proteomes" id="UP001164718"/>
    </source>
</evidence>
<evidence type="ECO:0000256" key="3">
    <source>
        <dbReference type="ARBA" id="ARBA00022741"/>
    </source>
</evidence>
<proteinExistence type="inferred from homology"/>
<dbReference type="SMART" id="SM00382">
    <property type="entry name" value="AAA"/>
    <property type="match status" value="1"/>
</dbReference>
<dbReference type="FunFam" id="3.40.50.300:FF:000134">
    <property type="entry name" value="Iron-enterobactin ABC transporter ATP-binding protein"/>
    <property type="match status" value="1"/>
</dbReference>
<dbReference type="Proteomes" id="UP001164718">
    <property type="component" value="Chromosome"/>
</dbReference>
<accession>A0A9E8RWI7</accession>
<dbReference type="Pfam" id="PF00005">
    <property type="entry name" value="ABC_tran"/>
    <property type="match status" value="1"/>
</dbReference>
<dbReference type="SUPFAM" id="SSF52540">
    <property type="entry name" value="P-loop containing nucleoside triphosphate hydrolases"/>
    <property type="match status" value="1"/>
</dbReference>
<keyword evidence="3" id="KW-0547">Nucleotide-binding</keyword>
<dbReference type="AlphaFoldDB" id="A0A9E8RWI7"/>
<name>A0A9E8RWI7_9BACI</name>
<gene>
    <name evidence="6" type="ORF">OE104_01860</name>
</gene>
<dbReference type="EMBL" id="CP106878">
    <property type="protein sequence ID" value="WAA10113.1"/>
    <property type="molecule type" value="Genomic_DNA"/>
</dbReference>
<organism evidence="6 7">
    <name type="scientific">Fervidibacillus albus</name>
    <dbReference type="NCBI Taxonomy" id="2980026"/>
    <lineage>
        <taxon>Bacteria</taxon>
        <taxon>Bacillati</taxon>
        <taxon>Bacillota</taxon>
        <taxon>Bacilli</taxon>
        <taxon>Bacillales</taxon>
        <taxon>Bacillaceae</taxon>
        <taxon>Fervidibacillus</taxon>
    </lineage>
</organism>
<protein>
    <submittedName>
        <fullName evidence="6">Metal ABC transporter ATP-binding protein</fullName>
    </submittedName>
</protein>
<dbReference type="InterPro" id="IPR027417">
    <property type="entry name" value="P-loop_NTPase"/>
</dbReference>
<sequence length="256" mass="28512">METAIDIRDLTVFYDDVLALEQINLTVQKGDFLTIIGPNGGGKSTLIKSILGLVSPTVGLIKIFGIPTRKSHGSVGYVPQFSKFDRKFPISVIEVVLMGRLTARSGFFHKYVKEDWEKAEEILARLHLSDLKDRQIGQLSGGQLQRVLIARAMVGNPAIYLLDEPTASVDSESKTFIYELLRQLNEEGKTIVLVTHDTNVVAHYSRSIACLNQKLHYHGDPELTTEILEEMYGCPVEMIAHGVPHRVLATHGREFG</sequence>
<keyword evidence="7" id="KW-1185">Reference proteome</keyword>
<dbReference type="InterPro" id="IPR003439">
    <property type="entry name" value="ABC_transporter-like_ATP-bd"/>
</dbReference>
<dbReference type="KEGG" id="faf:OE104_01860"/>
<dbReference type="PANTHER" id="PTHR42734">
    <property type="entry name" value="METAL TRANSPORT SYSTEM ATP-BINDING PROTEIN TM_0124-RELATED"/>
    <property type="match status" value="1"/>
</dbReference>
<dbReference type="RefSeq" id="WP_275417899.1">
    <property type="nucleotide sequence ID" value="NZ_CP106878.1"/>
</dbReference>
<keyword evidence="4 6" id="KW-0067">ATP-binding</keyword>
<dbReference type="GO" id="GO:0005524">
    <property type="term" value="F:ATP binding"/>
    <property type="evidence" value="ECO:0007669"/>
    <property type="project" value="UniProtKB-KW"/>
</dbReference>
<dbReference type="InterPro" id="IPR017871">
    <property type="entry name" value="ABC_transporter-like_CS"/>
</dbReference>
<comment type="similarity">
    <text evidence="1">Belongs to the ABC transporter superfamily.</text>
</comment>
<dbReference type="InterPro" id="IPR050153">
    <property type="entry name" value="Metal_Ion_Import_ABC"/>
</dbReference>
<reference evidence="6" key="1">
    <citation type="submission" date="2022-09" db="EMBL/GenBank/DDBJ databases">
        <title>Complete Genomes of Fervidibacillus albus and Fervidibacillus halotolerans isolated from tidal flat sediments.</title>
        <authorList>
            <person name="Kwon K.K."/>
            <person name="Yang S.-H."/>
            <person name="Park M.J."/>
            <person name="Oh H.-M."/>
        </authorList>
    </citation>
    <scope>NUCLEOTIDE SEQUENCE</scope>
    <source>
        <strain evidence="6">MEBiC13591</strain>
    </source>
</reference>
<dbReference type="Gene3D" id="3.40.50.300">
    <property type="entry name" value="P-loop containing nucleotide triphosphate hydrolases"/>
    <property type="match status" value="1"/>
</dbReference>
<evidence type="ECO:0000256" key="2">
    <source>
        <dbReference type="ARBA" id="ARBA00022448"/>
    </source>
</evidence>
<dbReference type="GO" id="GO:0016887">
    <property type="term" value="F:ATP hydrolysis activity"/>
    <property type="evidence" value="ECO:0007669"/>
    <property type="project" value="InterPro"/>
</dbReference>
<keyword evidence="2" id="KW-0813">Transport</keyword>
<dbReference type="InterPro" id="IPR003593">
    <property type="entry name" value="AAA+_ATPase"/>
</dbReference>
<dbReference type="CDD" id="cd03235">
    <property type="entry name" value="ABC_Metallic_Cations"/>
    <property type="match status" value="1"/>
</dbReference>
<evidence type="ECO:0000313" key="6">
    <source>
        <dbReference type="EMBL" id="WAA10113.1"/>
    </source>
</evidence>
<dbReference type="PROSITE" id="PS50893">
    <property type="entry name" value="ABC_TRANSPORTER_2"/>
    <property type="match status" value="1"/>
</dbReference>
<dbReference type="PROSITE" id="PS00211">
    <property type="entry name" value="ABC_TRANSPORTER_1"/>
    <property type="match status" value="1"/>
</dbReference>
<evidence type="ECO:0000259" key="5">
    <source>
        <dbReference type="PROSITE" id="PS50893"/>
    </source>
</evidence>